<dbReference type="EMBL" id="PDOC01000011">
    <property type="protein sequence ID" value="PIL43718.1"/>
    <property type="molecule type" value="Genomic_DNA"/>
</dbReference>
<reference evidence="2 3" key="1">
    <citation type="submission" date="2017-10" db="EMBL/GenBank/DDBJ databases">
        <title>Massilia psychrophilum sp. nov., a novel purple-pigmented bacterium isolated from Tianshan glacier, Xinjiang Municipality, China.</title>
        <authorList>
            <person name="Wang H."/>
        </authorList>
    </citation>
    <scope>NUCLEOTIDE SEQUENCE [LARGE SCALE GENOMIC DNA]</scope>
    <source>
        <strain evidence="2 3">JCM 30074</strain>
    </source>
</reference>
<dbReference type="Proteomes" id="UP000230390">
    <property type="component" value="Unassembled WGS sequence"/>
</dbReference>
<evidence type="ECO:0000256" key="1">
    <source>
        <dbReference type="SAM" id="Phobius"/>
    </source>
</evidence>
<accession>A0A2G8TDJ7</accession>
<keyword evidence="1" id="KW-0812">Transmembrane</keyword>
<feature type="transmembrane region" description="Helical" evidence="1">
    <location>
        <begin position="92"/>
        <end position="110"/>
    </location>
</feature>
<dbReference type="RefSeq" id="WP_099790297.1">
    <property type="nucleotide sequence ID" value="NZ_JBHLYV010000019.1"/>
</dbReference>
<keyword evidence="1" id="KW-0472">Membrane</keyword>
<name>A0A2G8TDJ7_9BURK</name>
<feature type="transmembrane region" description="Helical" evidence="1">
    <location>
        <begin position="6"/>
        <end position="23"/>
    </location>
</feature>
<feature type="transmembrane region" description="Helical" evidence="1">
    <location>
        <begin position="64"/>
        <end position="86"/>
    </location>
</feature>
<proteinExistence type="predicted"/>
<feature type="transmembrane region" description="Helical" evidence="1">
    <location>
        <begin position="130"/>
        <end position="151"/>
    </location>
</feature>
<evidence type="ECO:0000313" key="2">
    <source>
        <dbReference type="EMBL" id="PIL43718.1"/>
    </source>
</evidence>
<gene>
    <name evidence="2" type="ORF">CR105_16905</name>
</gene>
<dbReference type="AlphaFoldDB" id="A0A2G8TDJ7"/>
<organism evidence="2 3">
    <name type="scientific">Massilia eurypsychrophila</name>
    <dbReference type="NCBI Taxonomy" id="1485217"/>
    <lineage>
        <taxon>Bacteria</taxon>
        <taxon>Pseudomonadati</taxon>
        <taxon>Pseudomonadota</taxon>
        <taxon>Betaproteobacteria</taxon>
        <taxon>Burkholderiales</taxon>
        <taxon>Oxalobacteraceae</taxon>
        <taxon>Telluria group</taxon>
        <taxon>Massilia</taxon>
    </lineage>
</organism>
<keyword evidence="3" id="KW-1185">Reference proteome</keyword>
<evidence type="ECO:0000313" key="3">
    <source>
        <dbReference type="Proteomes" id="UP000230390"/>
    </source>
</evidence>
<keyword evidence="1" id="KW-1133">Transmembrane helix</keyword>
<sequence length="152" mass="17557">MTPQGLQLALTVGFVVVLAYFFAKVEIHIEGDAGWAANLPTWRIESHWLLDILWGGRAMTGYHAWVFPFIALSFHAPIFFTAAWSWQMEARILAAIMLFWIAEDFLWFIINPAFGLRRFRARFVPWHKHWVCGAPVDYWIFSSASAALFAYS</sequence>
<dbReference type="OrthoDB" id="5950601at2"/>
<protein>
    <submittedName>
        <fullName evidence="2">Uncharacterized protein</fullName>
    </submittedName>
</protein>
<comment type="caution">
    <text evidence="2">The sequence shown here is derived from an EMBL/GenBank/DDBJ whole genome shotgun (WGS) entry which is preliminary data.</text>
</comment>